<dbReference type="Proteomes" id="UP000013827">
    <property type="component" value="Unassembled WGS sequence"/>
</dbReference>
<dbReference type="Gene3D" id="3.40.50.300">
    <property type="entry name" value="P-loop containing nucleotide triphosphate hydrolases"/>
    <property type="match status" value="2"/>
</dbReference>
<feature type="domain" description="ABC transporter" evidence="10">
    <location>
        <begin position="1000"/>
        <end position="1262"/>
    </location>
</feature>
<feature type="transmembrane region" description="Helical" evidence="9">
    <location>
        <begin position="724"/>
        <end position="747"/>
    </location>
</feature>
<dbReference type="InterPro" id="IPR017871">
    <property type="entry name" value="ABC_transporter-like_CS"/>
</dbReference>
<evidence type="ECO:0000256" key="3">
    <source>
        <dbReference type="ARBA" id="ARBA00022692"/>
    </source>
</evidence>
<keyword evidence="13" id="KW-1185">Reference proteome</keyword>
<accession>A0A0D3HXC6</accession>
<evidence type="ECO:0000256" key="8">
    <source>
        <dbReference type="SAM" id="MobiDB-lite"/>
    </source>
</evidence>
<evidence type="ECO:0000259" key="11">
    <source>
        <dbReference type="PROSITE" id="PS50929"/>
    </source>
</evidence>
<proteinExistence type="predicted"/>
<feature type="transmembrane region" description="Helical" evidence="9">
    <location>
        <begin position="682"/>
        <end position="704"/>
    </location>
</feature>
<evidence type="ECO:0000256" key="9">
    <source>
        <dbReference type="SAM" id="Phobius"/>
    </source>
</evidence>
<dbReference type="InterPro" id="IPR050173">
    <property type="entry name" value="ABC_transporter_C-like"/>
</dbReference>
<keyword evidence="2" id="KW-0813">Transport</keyword>
<dbReference type="HOGENOM" id="CLU_000604_27_3_1"/>
<feature type="transmembrane region" description="Helical" evidence="9">
    <location>
        <begin position="905"/>
        <end position="926"/>
    </location>
</feature>
<protein>
    <recommendedName>
        <fullName evidence="14">ABC transporter</fullName>
    </recommendedName>
</protein>
<organism evidence="12 13">
    <name type="scientific">Emiliania huxleyi (strain CCMP1516)</name>
    <dbReference type="NCBI Taxonomy" id="280463"/>
    <lineage>
        <taxon>Eukaryota</taxon>
        <taxon>Haptista</taxon>
        <taxon>Haptophyta</taxon>
        <taxon>Prymnesiophyceae</taxon>
        <taxon>Isochrysidales</taxon>
        <taxon>Noelaerhabdaceae</taxon>
        <taxon>Emiliania</taxon>
    </lineage>
</organism>
<feature type="domain" description="ABC transmembrane type-1" evidence="11">
    <location>
        <begin position="687"/>
        <end position="963"/>
    </location>
</feature>
<dbReference type="Pfam" id="PF00664">
    <property type="entry name" value="ABC_membrane"/>
    <property type="match status" value="1"/>
</dbReference>
<keyword evidence="7 9" id="KW-0472">Membrane</keyword>
<dbReference type="PaxDb" id="2903-EOD03661"/>
<dbReference type="SMART" id="SM00382">
    <property type="entry name" value="AAA"/>
    <property type="match status" value="2"/>
</dbReference>
<reference evidence="13" key="1">
    <citation type="journal article" date="2013" name="Nature">
        <title>Pan genome of the phytoplankton Emiliania underpins its global distribution.</title>
        <authorList>
            <person name="Read B.A."/>
            <person name="Kegel J."/>
            <person name="Klute M.J."/>
            <person name="Kuo A."/>
            <person name="Lefebvre S.C."/>
            <person name="Maumus F."/>
            <person name="Mayer C."/>
            <person name="Miller J."/>
            <person name="Monier A."/>
            <person name="Salamov A."/>
            <person name="Young J."/>
            <person name="Aguilar M."/>
            <person name="Claverie J.M."/>
            <person name="Frickenhaus S."/>
            <person name="Gonzalez K."/>
            <person name="Herman E.K."/>
            <person name="Lin Y.C."/>
            <person name="Napier J."/>
            <person name="Ogata H."/>
            <person name="Sarno A.F."/>
            <person name="Shmutz J."/>
            <person name="Schroeder D."/>
            <person name="de Vargas C."/>
            <person name="Verret F."/>
            <person name="von Dassow P."/>
            <person name="Valentin K."/>
            <person name="Van de Peer Y."/>
            <person name="Wheeler G."/>
            <person name="Dacks J.B."/>
            <person name="Delwiche C.F."/>
            <person name="Dyhrman S.T."/>
            <person name="Glockner G."/>
            <person name="John U."/>
            <person name="Richards T."/>
            <person name="Worden A.Z."/>
            <person name="Zhang X."/>
            <person name="Grigoriev I.V."/>
            <person name="Allen A.E."/>
            <person name="Bidle K."/>
            <person name="Borodovsky M."/>
            <person name="Bowler C."/>
            <person name="Brownlee C."/>
            <person name="Cock J.M."/>
            <person name="Elias M."/>
            <person name="Gladyshev V.N."/>
            <person name="Groth M."/>
            <person name="Guda C."/>
            <person name="Hadaegh A."/>
            <person name="Iglesias-Rodriguez M.D."/>
            <person name="Jenkins J."/>
            <person name="Jones B.M."/>
            <person name="Lawson T."/>
            <person name="Leese F."/>
            <person name="Lindquist E."/>
            <person name="Lobanov A."/>
            <person name="Lomsadze A."/>
            <person name="Malik S.B."/>
            <person name="Marsh M.E."/>
            <person name="Mackinder L."/>
            <person name="Mock T."/>
            <person name="Mueller-Roeber B."/>
            <person name="Pagarete A."/>
            <person name="Parker M."/>
            <person name="Probert I."/>
            <person name="Quesneville H."/>
            <person name="Raines C."/>
            <person name="Rensing S.A."/>
            <person name="Riano-Pachon D.M."/>
            <person name="Richier S."/>
            <person name="Rokitta S."/>
            <person name="Shiraiwa Y."/>
            <person name="Soanes D.M."/>
            <person name="van der Giezen M."/>
            <person name="Wahlund T.M."/>
            <person name="Williams B."/>
            <person name="Wilson W."/>
            <person name="Wolfe G."/>
            <person name="Wurch L.L."/>
        </authorList>
    </citation>
    <scope>NUCLEOTIDE SEQUENCE</scope>
</reference>
<dbReference type="RefSeq" id="XP_005756090.1">
    <property type="nucleotide sequence ID" value="XM_005756033.1"/>
</dbReference>
<evidence type="ECO:0008006" key="14">
    <source>
        <dbReference type="Google" id="ProtNLM"/>
    </source>
</evidence>
<name>A0A0D3HXC6_EMIH1</name>
<feature type="transmembrane region" description="Helical" evidence="9">
    <location>
        <begin position="256"/>
        <end position="285"/>
    </location>
</feature>
<dbReference type="Pfam" id="PF00005">
    <property type="entry name" value="ABC_tran"/>
    <property type="match status" value="2"/>
</dbReference>
<keyword evidence="4" id="KW-0547">Nucleotide-binding</keyword>
<dbReference type="InterPro" id="IPR044726">
    <property type="entry name" value="ABCC_6TM_D2"/>
</dbReference>
<dbReference type="PROSITE" id="PS00211">
    <property type="entry name" value="ABC_TRANSPORTER_1"/>
    <property type="match status" value="1"/>
</dbReference>
<evidence type="ECO:0000313" key="12">
    <source>
        <dbReference type="EnsemblProtists" id="EOD03661"/>
    </source>
</evidence>
<feature type="compositionally biased region" description="Basic residues" evidence="8">
    <location>
        <begin position="1278"/>
        <end position="1287"/>
    </location>
</feature>
<dbReference type="InterPro" id="IPR003439">
    <property type="entry name" value="ABC_transporter-like_ATP-bd"/>
</dbReference>
<dbReference type="InterPro" id="IPR003593">
    <property type="entry name" value="AAA+_ATPase"/>
</dbReference>
<dbReference type="InterPro" id="IPR036640">
    <property type="entry name" value="ABC1_TM_sf"/>
</dbReference>
<evidence type="ECO:0000256" key="5">
    <source>
        <dbReference type="ARBA" id="ARBA00022840"/>
    </source>
</evidence>
<dbReference type="PANTHER" id="PTHR24223:SF415">
    <property type="entry name" value="FI20190P1"/>
    <property type="match status" value="1"/>
</dbReference>
<dbReference type="CDD" id="cd18580">
    <property type="entry name" value="ABC_6TM_ABCC_D2"/>
    <property type="match status" value="1"/>
</dbReference>
<feature type="transmembrane region" description="Helical" evidence="9">
    <location>
        <begin position="938"/>
        <end position="959"/>
    </location>
</feature>
<dbReference type="GO" id="GO:0005524">
    <property type="term" value="F:ATP binding"/>
    <property type="evidence" value="ECO:0007669"/>
    <property type="project" value="UniProtKB-KW"/>
</dbReference>
<dbReference type="STRING" id="2903.R1CYM8"/>
<keyword evidence="3 9" id="KW-0812">Transmembrane</keyword>
<evidence type="ECO:0000256" key="7">
    <source>
        <dbReference type="ARBA" id="ARBA00023136"/>
    </source>
</evidence>
<dbReference type="PROSITE" id="PS50893">
    <property type="entry name" value="ABC_TRANSPORTER_2"/>
    <property type="match status" value="2"/>
</dbReference>
<dbReference type="InterPro" id="IPR011527">
    <property type="entry name" value="ABC1_TM_dom"/>
</dbReference>
<dbReference type="PROSITE" id="PS50929">
    <property type="entry name" value="ABC_TM1F"/>
    <property type="match status" value="1"/>
</dbReference>
<evidence type="ECO:0000256" key="4">
    <source>
        <dbReference type="ARBA" id="ARBA00022741"/>
    </source>
</evidence>
<dbReference type="InterPro" id="IPR027417">
    <property type="entry name" value="P-loop_NTPase"/>
</dbReference>
<dbReference type="eggNOG" id="KOG0054">
    <property type="taxonomic scope" value="Eukaryota"/>
</dbReference>
<evidence type="ECO:0000256" key="6">
    <source>
        <dbReference type="ARBA" id="ARBA00022989"/>
    </source>
</evidence>
<keyword evidence="6 9" id="KW-1133">Transmembrane helix</keyword>
<evidence type="ECO:0000256" key="2">
    <source>
        <dbReference type="ARBA" id="ARBA00022448"/>
    </source>
</evidence>
<evidence type="ECO:0000259" key="10">
    <source>
        <dbReference type="PROSITE" id="PS50893"/>
    </source>
</evidence>
<feature type="transmembrane region" description="Helical" evidence="9">
    <location>
        <begin position="822"/>
        <end position="840"/>
    </location>
</feature>
<evidence type="ECO:0000256" key="1">
    <source>
        <dbReference type="ARBA" id="ARBA00004141"/>
    </source>
</evidence>
<reference evidence="12" key="2">
    <citation type="submission" date="2024-10" db="UniProtKB">
        <authorList>
            <consortium name="EnsemblProtists"/>
        </authorList>
    </citation>
    <scope>IDENTIFICATION</scope>
</reference>
<dbReference type="KEGG" id="ehx:EMIHUDRAFT_250846"/>
<dbReference type="EnsemblProtists" id="EOD03661">
    <property type="protein sequence ID" value="EOD03661"/>
    <property type="gene ID" value="EMIHUDRAFT_250846"/>
</dbReference>
<dbReference type="SUPFAM" id="SSF90123">
    <property type="entry name" value="ABC transporter transmembrane region"/>
    <property type="match status" value="2"/>
</dbReference>
<feature type="transmembrane region" description="Helical" evidence="9">
    <location>
        <begin position="339"/>
        <end position="365"/>
    </location>
</feature>
<dbReference type="GO" id="GO:0016020">
    <property type="term" value="C:membrane"/>
    <property type="evidence" value="ECO:0007669"/>
    <property type="project" value="UniProtKB-SubCell"/>
</dbReference>
<dbReference type="SUPFAM" id="SSF52540">
    <property type="entry name" value="P-loop containing nucleoside triphosphate hydrolases"/>
    <property type="match status" value="2"/>
</dbReference>
<dbReference type="GO" id="GO:0016887">
    <property type="term" value="F:ATP hydrolysis activity"/>
    <property type="evidence" value="ECO:0007669"/>
    <property type="project" value="InterPro"/>
</dbReference>
<feature type="region of interest" description="Disordered" evidence="8">
    <location>
        <begin position="1275"/>
        <end position="1313"/>
    </location>
</feature>
<sequence>MTVEEPLKERVVRILVGQLWESVTRYITFFDLFNTERSEEEVDNDRSAPLLLAMTSAGGRSPDDACLISRLWLGWCAAIAYRGWSKPLHEEDLPSAPSGVRSDPLHRVAVELWEAELARAEPGKAQVLSGVLYPLARRSFYQGGALLVVSGLCNSVARPLLLKSAVESISPDEPLWRGFAFAGGLGACLLLEQWSKTQGLHIAGDEAILRASSAAMQLVTLKAGRLRTGVGSDGAEQTLLGKDLVGAADMARFLPLMWLCLSSLVGGLTVVFVLSGLAGGLGVLVMAGTFFASEETAGATRELLDGAKVVKFMGWEETYLAHICRRRATELTHLRTYRIAINVVVQIGRASPIISILCTVLVLVLTSPDRFRADVVLPIISLFQINMLSLPERSGRRTVGGAGDVEAKPVDAVSDVSLSVRAGELVALVGPVSAGKTSLLAALWGEAFVRSGKHAVAQAAIVPQRPFTIAGTILDNILLGRPLEPDLLAQILEGCALLDDLAALPLREHTEVGERGVTLSGGQQQVGGSSACVLLDAIVRYVKRGWLAEPEAGPVARAALVSASQGGHLHAFDSLLLIEGGAVTAHGPREALLASGSELADRLLGAAAAASLDDLPEASRSPAEAAAALAKAAEGASAAGAKASATPPGGVSRLTTAERRQTGSFSSGIYTTYLRALGTASVWSYFALLVLTYSTFLLADLWLVRWWIGDAGPAAGLPTASRAGVYSGLCLGFIALIIGSSIFFTVISVRASAAMHRSTLRRVIYAPLGWYDSTPSGRVLSRFTSDLNTVDIKLSMDVDNLMHMFFQAATMVGLIASTTWVLAVVAAGVFAVFCFATLVADRSIREVRRIANNAVSPIMSNIAEIKVGTPLVRAMRLGSFFAARQSAAIGAWARFSYLSRAMQSWSAHVGGSLAFVFGVATFFFIIGNRASFGVAEGGLALTYAVVAPYFINIISEMFVQLRTSMAALERLLEYLELPQEPPHELPSDPPQADFPKAGEVVFQSLCMRYRPGLPLALADFSATIAPRQKAGVVGRTGTPPTGLIASTAPMVTRIVWRSLGAGKSTLVLALFRLLEPAAGSILIDGRETASLGLRADAPRVRGPSRELWRELAAASQDPVLHQGTVAHNLCPFGTKSDEELASALVRARLPADLLGTHVSKNGSNLSSGERQLLCFARAMLEETSILVLDEATSNLDENSDAAMQALLREEYAAKTVITIAHRLLTVADYDTLLVLGGGRLLEQGSPATLLTDPASVLSSMAAALGDEGRAALLDKARQAKGRQSRHTPAHEDEQSVRVPGVSPQADSVVHTRL</sequence>
<keyword evidence="5" id="KW-0067">ATP-binding</keyword>
<dbReference type="PANTHER" id="PTHR24223">
    <property type="entry name" value="ATP-BINDING CASSETTE SUB-FAMILY C"/>
    <property type="match status" value="1"/>
</dbReference>
<dbReference type="GeneID" id="17249810"/>
<comment type="subcellular location">
    <subcellularLocation>
        <location evidence="1">Membrane</location>
        <topology evidence="1">Multi-pass membrane protein</topology>
    </subcellularLocation>
</comment>
<dbReference type="Gene3D" id="1.20.1560.10">
    <property type="entry name" value="ABC transporter type 1, transmembrane domain"/>
    <property type="match status" value="2"/>
</dbReference>
<feature type="domain" description="ABC transporter" evidence="10">
    <location>
        <begin position="385"/>
        <end position="605"/>
    </location>
</feature>
<dbReference type="GO" id="GO:0140359">
    <property type="term" value="F:ABC-type transporter activity"/>
    <property type="evidence" value="ECO:0007669"/>
    <property type="project" value="InterPro"/>
</dbReference>
<evidence type="ECO:0000313" key="13">
    <source>
        <dbReference type="Proteomes" id="UP000013827"/>
    </source>
</evidence>